<name>C5C027_BEUC1</name>
<reference evidence="12 13" key="1">
    <citation type="journal article" date="2009" name="Stand. Genomic Sci.">
        <title>Complete genome sequence of Beutenbergia cavernae type strain (HKI 0122).</title>
        <authorList>
            <person name="Land M."/>
            <person name="Pukall R."/>
            <person name="Abt B."/>
            <person name="Goker M."/>
            <person name="Rohde M."/>
            <person name="Glavina Del Rio T."/>
            <person name="Tice H."/>
            <person name="Copeland A."/>
            <person name="Cheng J.F."/>
            <person name="Lucas S."/>
            <person name="Chen F."/>
            <person name="Nolan M."/>
            <person name="Bruce D."/>
            <person name="Goodwin L."/>
            <person name="Pitluck S."/>
            <person name="Ivanova N."/>
            <person name="Mavromatis K."/>
            <person name="Ovchinnikova G."/>
            <person name="Pati A."/>
            <person name="Chen A."/>
            <person name="Palaniappan K."/>
            <person name="Hauser L."/>
            <person name="Chang Y.J."/>
            <person name="Jefferies C.C."/>
            <person name="Saunders E."/>
            <person name="Brettin T."/>
            <person name="Detter J.C."/>
            <person name="Han C."/>
            <person name="Chain P."/>
            <person name="Bristow J."/>
            <person name="Eisen J.A."/>
            <person name="Markowitz V."/>
            <person name="Hugenholtz P."/>
            <person name="Kyrpides N.C."/>
            <person name="Klenk H.P."/>
            <person name="Lapidus A."/>
        </authorList>
    </citation>
    <scope>NUCLEOTIDE SEQUENCE [LARGE SCALE GENOMIC DNA]</scope>
    <source>
        <strain evidence="13">ATCC BAA-8 / DSM 12333 / NBRC 16432</strain>
    </source>
</reference>
<feature type="region of interest" description="Disordered" evidence="9">
    <location>
        <begin position="438"/>
        <end position="476"/>
    </location>
</feature>
<dbReference type="eggNOG" id="COG0489">
    <property type="taxonomic scope" value="Bacteria"/>
</dbReference>
<evidence type="ECO:0000259" key="11">
    <source>
        <dbReference type="Pfam" id="PF02706"/>
    </source>
</evidence>
<dbReference type="EC" id="2.7.10.2" evidence="12"/>
<evidence type="ECO:0000256" key="9">
    <source>
        <dbReference type="SAM" id="MobiDB-lite"/>
    </source>
</evidence>
<dbReference type="InterPro" id="IPR050445">
    <property type="entry name" value="Bact_polysacc_biosynth/exp"/>
</dbReference>
<feature type="domain" description="CobQ/CobB/MinD/ParA nucleotide binding" evidence="10">
    <location>
        <begin position="265"/>
        <end position="443"/>
    </location>
</feature>
<keyword evidence="6" id="KW-0067">ATP-binding</keyword>
<dbReference type="PANTHER" id="PTHR32309:SF13">
    <property type="entry name" value="FERRIC ENTEROBACTIN TRANSPORT PROTEIN FEPE"/>
    <property type="match status" value="1"/>
</dbReference>
<evidence type="ECO:0000256" key="3">
    <source>
        <dbReference type="ARBA" id="ARBA00022475"/>
    </source>
</evidence>
<dbReference type="GO" id="GO:0005886">
    <property type="term" value="C:plasma membrane"/>
    <property type="evidence" value="ECO:0007669"/>
    <property type="project" value="UniProtKB-SubCell"/>
</dbReference>
<dbReference type="HOGENOM" id="CLU_009912_4_1_11"/>
<evidence type="ECO:0000256" key="2">
    <source>
        <dbReference type="ARBA" id="ARBA00006683"/>
    </source>
</evidence>
<keyword evidence="3" id="KW-1003">Cell membrane</keyword>
<dbReference type="CDD" id="cd05387">
    <property type="entry name" value="BY-kinase"/>
    <property type="match status" value="1"/>
</dbReference>
<dbReference type="GO" id="GO:0005524">
    <property type="term" value="F:ATP binding"/>
    <property type="evidence" value="ECO:0007669"/>
    <property type="project" value="UniProtKB-KW"/>
</dbReference>
<evidence type="ECO:0000313" key="13">
    <source>
        <dbReference type="Proteomes" id="UP000007962"/>
    </source>
</evidence>
<dbReference type="InterPro" id="IPR005702">
    <property type="entry name" value="Wzc-like_C"/>
</dbReference>
<comment type="subcellular location">
    <subcellularLocation>
        <location evidence="1">Cell membrane</location>
        <topology evidence="1">Multi-pass membrane protein</topology>
    </subcellularLocation>
</comment>
<proteinExistence type="inferred from homology"/>
<evidence type="ECO:0000256" key="5">
    <source>
        <dbReference type="ARBA" id="ARBA00022741"/>
    </source>
</evidence>
<evidence type="ECO:0000259" key="10">
    <source>
        <dbReference type="Pfam" id="PF01656"/>
    </source>
</evidence>
<evidence type="ECO:0000256" key="8">
    <source>
        <dbReference type="ARBA" id="ARBA00023136"/>
    </source>
</evidence>
<dbReference type="RefSeq" id="WP_012725993.1">
    <property type="nucleotide sequence ID" value="NC_012669.1"/>
</dbReference>
<dbReference type="KEGG" id="bcv:Bcav_0952"/>
<dbReference type="InterPro" id="IPR027417">
    <property type="entry name" value="P-loop_NTPase"/>
</dbReference>
<organism evidence="12 13">
    <name type="scientific">Beutenbergia cavernae (strain ATCC BAA-8 / DSM 12333 / CCUG 43141 / JCM 11478 / NBRC 16432 / NCIMB 13614 / HKI 0122)</name>
    <dbReference type="NCBI Taxonomy" id="471853"/>
    <lineage>
        <taxon>Bacteria</taxon>
        <taxon>Bacillati</taxon>
        <taxon>Actinomycetota</taxon>
        <taxon>Actinomycetes</taxon>
        <taxon>Micrococcales</taxon>
        <taxon>Beutenbergiaceae</taxon>
        <taxon>Beutenbergia</taxon>
    </lineage>
</organism>
<keyword evidence="7" id="KW-1133">Transmembrane helix</keyword>
<evidence type="ECO:0000313" key="12">
    <source>
        <dbReference type="EMBL" id="ACQ79213.1"/>
    </source>
</evidence>
<evidence type="ECO:0000256" key="1">
    <source>
        <dbReference type="ARBA" id="ARBA00004651"/>
    </source>
</evidence>
<keyword evidence="4" id="KW-0812">Transmembrane</keyword>
<gene>
    <name evidence="12" type="ordered locus">Bcav_0952</name>
</gene>
<dbReference type="Gene3D" id="3.40.50.300">
    <property type="entry name" value="P-loop containing nucleotide triphosphate hydrolases"/>
    <property type="match status" value="1"/>
</dbReference>
<keyword evidence="8" id="KW-0472">Membrane</keyword>
<dbReference type="Pfam" id="PF02706">
    <property type="entry name" value="Wzz"/>
    <property type="match status" value="1"/>
</dbReference>
<dbReference type="EMBL" id="CP001618">
    <property type="protein sequence ID" value="ACQ79213.1"/>
    <property type="molecule type" value="Genomic_DNA"/>
</dbReference>
<evidence type="ECO:0000256" key="6">
    <source>
        <dbReference type="ARBA" id="ARBA00022840"/>
    </source>
</evidence>
<dbReference type="InterPro" id="IPR002586">
    <property type="entry name" value="CobQ/CobB/MinD/ParA_Nub-bd_dom"/>
</dbReference>
<protein>
    <submittedName>
        <fullName evidence="12">Capsular exopolysaccharide family</fullName>
        <ecNumber evidence="12">2.7.10.2</ecNumber>
    </submittedName>
</protein>
<accession>C5C027</accession>
<feature type="domain" description="Polysaccharide chain length determinant N-terminal" evidence="11">
    <location>
        <begin position="1"/>
        <end position="89"/>
    </location>
</feature>
<keyword evidence="5" id="KW-0547">Nucleotide-binding</keyword>
<dbReference type="AlphaFoldDB" id="C5C027"/>
<dbReference type="GO" id="GO:0004715">
    <property type="term" value="F:non-membrane spanning protein tyrosine kinase activity"/>
    <property type="evidence" value="ECO:0007669"/>
    <property type="project" value="UniProtKB-EC"/>
</dbReference>
<dbReference type="NCBIfam" id="TIGR01007">
    <property type="entry name" value="eps_fam"/>
    <property type="match status" value="1"/>
</dbReference>
<sequence>MDVAALLGTVRTRWRTVLVTVLVALGAACAWVAIATPTYLASSQVYVSVRGDSDTAALVQGSTFAQQRVASYAAMVSTPAVLDPVIEELGLALTAEELGRAVVGRAVVDTSLIDISASSTDAATAARIADAAAASLAETVARFEPAADGGPSPVTVSATRAAAVPSTPDSPNVPLALGLGLVAGLACGVAGVALREALDTRVRTEAHVRDATHGMAVLAAVPAVKGVTSSRALLDRPRGPQAEAFRRLRSNLEFMRVPHPPRTLLVTSSVSGEGKTTTAVNLALALRAGGRTVLLVDADLRRSAVAAAMGLVDSVGLTTCLIGAARLEDVVQTWGEGDLDVLAAGPTPPNPGDLLGSSAMTDLLADLTSRYDVVVLDSAPLLPVADTTALAAEVDGVLLVAAAGRTSRAALTDAAAALSAVGARRLGIVLNRVRRTAADASPYDSPAEPRRRARPDDDASEDLAAGSGDTTFDELLRDHRVAEEAARLSPRR</sequence>
<evidence type="ECO:0000256" key="7">
    <source>
        <dbReference type="ARBA" id="ARBA00022989"/>
    </source>
</evidence>
<dbReference type="Proteomes" id="UP000007962">
    <property type="component" value="Chromosome"/>
</dbReference>
<dbReference type="STRING" id="471853.Bcav_0952"/>
<dbReference type="SUPFAM" id="SSF52540">
    <property type="entry name" value="P-loop containing nucleoside triphosphate hydrolases"/>
    <property type="match status" value="1"/>
</dbReference>
<keyword evidence="13" id="KW-1185">Reference proteome</keyword>
<dbReference type="PANTHER" id="PTHR32309">
    <property type="entry name" value="TYROSINE-PROTEIN KINASE"/>
    <property type="match status" value="1"/>
</dbReference>
<evidence type="ECO:0000256" key="4">
    <source>
        <dbReference type="ARBA" id="ARBA00022692"/>
    </source>
</evidence>
<dbReference type="Pfam" id="PF01656">
    <property type="entry name" value="CbiA"/>
    <property type="match status" value="1"/>
</dbReference>
<feature type="compositionally biased region" description="Basic and acidic residues" evidence="9">
    <location>
        <begin position="447"/>
        <end position="457"/>
    </location>
</feature>
<keyword evidence="12" id="KW-0808">Transferase</keyword>
<comment type="similarity">
    <text evidence="2">Belongs to the CpsC/CapA family.</text>
</comment>
<dbReference type="InterPro" id="IPR003856">
    <property type="entry name" value="LPS_length_determ_N"/>
</dbReference>
<dbReference type="eggNOG" id="COG3944">
    <property type="taxonomic scope" value="Bacteria"/>
</dbReference>